<evidence type="ECO:0000256" key="2">
    <source>
        <dbReference type="SAM" id="Phobius"/>
    </source>
</evidence>
<accession>A0A7J0DSN7</accession>
<reference evidence="4" key="1">
    <citation type="submission" date="2019-07" db="EMBL/GenBank/DDBJ databases">
        <title>De Novo Assembly of kiwifruit Actinidia rufa.</title>
        <authorList>
            <person name="Sugita-Konishi S."/>
            <person name="Sato K."/>
            <person name="Mori E."/>
            <person name="Abe Y."/>
            <person name="Kisaki G."/>
            <person name="Hamano K."/>
            <person name="Suezawa K."/>
            <person name="Otani M."/>
            <person name="Fukuda T."/>
            <person name="Manabe T."/>
            <person name="Gomi K."/>
            <person name="Tabuchi M."/>
            <person name="Akimitsu K."/>
            <person name="Kataoka I."/>
        </authorList>
    </citation>
    <scope>NUCLEOTIDE SEQUENCE [LARGE SCALE GENOMIC DNA]</scope>
    <source>
        <strain evidence="4">cv. Fuchu</strain>
    </source>
</reference>
<dbReference type="Proteomes" id="UP000585474">
    <property type="component" value="Unassembled WGS sequence"/>
</dbReference>
<name>A0A7J0DSN7_9ERIC</name>
<keyword evidence="2" id="KW-1133">Transmembrane helix</keyword>
<feature type="region of interest" description="Disordered" evidence="1">
    <location>
        <begin position="211"/>
        <end position="243"/>
    </location>
</feature>
<protein>
    <submittedName>
        <fullName evidence="3">Uncharacterized protein</fullName>
    </submittedName>
</protein>
<feature type="transmembrane region" description="Helical" evidence="2">
    <location>
        <begin position="340"/>
        <end position="362"/>
    </location>
</feature>
<dbReference type="AlphaFoldDB" id="A0A7J0DSN7"/>
<dbReference type="EMBL" id="BJWL01000384">
    <property type="protein sequence ID" value="GFS41642.1"/>
    <property type="molecule type" value="Genomic_DNA"/>
</dbReference>
<feature type="transmembrane region" description="Helical" evidence="2">
    <location>
        <begin position="382"/>
        <end position="406"/>
    </location>
</feature>
<sequence length="595" mass="67492">MDTSSLTKETNVMSQADLDKLREKYSFPPGVQLRIPGEGETILSIRQGEVAFYEAAFLAGLRLPIHPTIKRILSHYKICQENGGVLGKIKPRDYFEVSKVLGSKTFAKHFVVIHIEVSLSGGDKVTSSSDGESWGDFYEGSSRSDSMEYLGVIRGDIGRAVRNAFPRTLDMTLLRWLRGKVEDLFANIFPKVSSSSSDSSGLNIRPLMQPYHHGPARLPRPKRQWTKAPTKDARMKAAPQPSSKGVIIQEKRPREGNHAPKIGELDPSKVLRVMPMVLVKFTIFVPVYLAWVSLNFLGPFDELLMFDFYEHLGDGGVERGQDQSRSPTVRFLSFRIIVPYLMRLASASSSVAIYLSALFWRAKRVSGIFLDKESNNGPGQSPSIITMITTLSLGWEAFFCLILQLIKLETKSQLRLPNESIVPGDSFHAGGEQGVAIGIALSVLIRCCDSRNGLLSDKSDEISRHQEWEEQLGWWIGRGKELYQVSWRRESRNGQFPCMDGIQGEIDQAKYYSSPKDKEETTLRHRPTEEYHDNTTLGELSRDSLARFYVEYWTRFTLVKRVQRYSFRALMRRRDFTGSAYGDVRCHAWGEIFEY</sequence>
<keyword evidence="4" id="KW-1185">Reference proteome</keyword>
<keyword evidence="2" id="KW-0472">Membrane</keyword>
<keyword evidence="2" id="KW-0812">Transmembrane</keyword>
<feature type="transmembrane region" description="Helical" evidence="2">
    <location>
        <begin position="277"/>
        <end position="297"/>
    </location>
</feature>
<evidence type="ECO:0000313" key="4">
    <source>
        <dbReference type="Proteomes" id="UP000585474"/>
    </source>
</evidence>
<comment type="caution">
    <text evidence="3">The sequence shown here is derived from an EMBL/GenBank/DDBJ whole genome shotgun (WGS) entry which is preliminary data.</text>
</comment>
<evidence type="ECO:0000313" key="3">
    <source>
        <dbReference type="EMBL" id="GFS41642.1"/>
    </source>
</evidence>
<proteinExistence type="predicted"/>
<organism evidence="3 4">
    <name type="scientific">Actinidia rufa</name>
    <dbReference type="NCBI Taxonomy" id="165716"/>
    <lineage>
        <taxon>Eukaryota</taxon>
        <taxon>Viridiplantae</taxon>
        <taxon>Streptophyta</taxon>
        <taxon>Embryophyta</taxon>
        <taxon>Tracheophyta</taxon>
        <taxon>Spermatophyta</taxon>
        <taxon>Magnoliopsida</taxon>
        <taxon>eudicotyledons</taxon>
        <taxon>Gunneridae</taxon>
        <taxon>Pentapetalae</taxon>
        <taxon>asterids</taxon>
        <taxon>Ericales</taxon>
        <taxon>Actinidiaceae</taxon>
        <taxon>Actinidia</taxon>
    </lineage>
</organism>
<evidence type="ECO:0000256" key="1">
    <source>
        <dbReference type="SAM" id="MobiDB-lite"/>
    </source>
</evidence>
<gene>
    <name evidence="3" type="ORF">Acr_00g0075490</name>
</gene>